<proteinExistence type="inferred from homology"/>
<dbReference type="PANTHER" id="PTHR31929">
    <property type="entry name" value="SAUR-LIKE AUXIN-RESPONSIVE PROTEIN FAMILY-RELATED"/>
    <property type="match status" value="1"/>
</dbReference>
<dbReference type="EMBL" id="JACGWK010000006">
    <property type="protein sequence ID" value="KAL0349092.1"/>
    <property type="molecule type" value="Genomic_DNA"/>
</dbReference>
<dbReference type="GO" id="GO:0009733">
    <property type="term" value="P:response to auxin"/>
    <property type="evidence" value="ECO:0007669"/>
    <property type="project" value="InterPro"/>
</dbReference>
<reference evidence="2" key="1">
    <citation type="submission" date="2020-06" db="EMBL/GenBank/DDBJ databases">
        <authorList>
            <person name="Li T."/>
            <person name="Hu X."/>
            <person name="Zhang T."/>
            <person name="Song X."/>
            <person name="Zhang H."/>
            <person name="Dai N."/>
            <person name="Sheng W."/>
            <person name="Hou X."/>
            <person name="Wei L."/>
        </authorList>
    </citation>
    <scope>NUCLEOTIDE SEQUENCE</scope>
    <source>
        <strain evidence="2">G01</strain>
        <tissue evidence="2">Leaf</tissue>
    </source>
</reference>
<protein>
    <submittedName>
        <fullName evidence="2">Auxin-induced protein 10A5</fullName>
    </submittedName>
</protein>
<evidence type="ECO:0000256" key="1">
    <source>
        <dbReference type="ARBA" id="ARBA00006974"/>
    </source>
</evidence>
<comment type="similarity">
    <text evidence="1">Belongs to the ARG7 family.</text>
</comment>
<dbReference type="InterPro" id="IPR003676">
    <property type="entry name" value="SAUR_fam"/>
</dbReference>
<comment type="caution">
    <text evidence="2">The sequence shown here is derived from an EMBL/GenBank/DDBJ whole genome shotgun (WGS) entry which is preliminary data.</text>
</comment>
<gene>
    <name evidence="2" type="ORF">Sangu_1137000</name>
</gene>
<reference evidence="2" key="2">
    <citation type="journal article" date="2024" name="Plant">
        <title>Genomic evolution and insights into agronomic trait innovations of Sesamum species.</title>
        <authorList>
            <person name="Miao H."/>
            <person name="Wang L."/>
            <person name="Qu L."/>
            <person name="Liu H."/>
            <person name="Sun Y."/>
            <person name="Le M."/>
            <person name="Wang Q."/>
            <person name="Wei S."/>
            <person name="Zheng Y."/>
            <person name="Lin W."/>
            <person name="Duan Y."/>
            <person name="Cao H."/>
            <person name="Xiong S."/>
            <person name="Wang X."/>
            <person name="Wei L."/>
            <person name="Li C."/>
            <person name="Ma Q."/>
            <person name="Ju M."/>
            <person name="Zhao R."/>
            <person name="Li G."/>
            <person name="Mu C."/>
            <person name="Tian Q."/>
            <person name="Mei H."/>
            <person name="Zhang T."/>
            <person name="Gao T."/>
            <person name="Zhang H."/>
        </authorList>
    </citation>
    <scope>NUCLEOTIDE SEQUENCE</scope>
    <source>
        <strain evidence="2">G01</strain>
    </source>
</reference>
<dbReference type="AlphaFoldDB" id="A0AAW2P1S0"/>
<accession>A0AAW2P1S0</accession>
<name>A0AAW2P1S0_9LAMI</name>
<dbReference type="Pfam" id="PF02519">
    <property type="entry name" value="Auxin_inducible"/>
    <property type="match status" value="1"/>
</dbReference>
<sequence>MGSCFPTMIRNAYKHVGRQNYSSPSSAAQKLDVRRGYLPVYVGETKVKSRFVVPVSYLKHPLFQELLRWSEEEYGFDHPMGGITIPCSENAFLDYLNQLSLSRKCTLH</sequence>
<organism evidence="2">
    <name type="scientific">Sesamum angustifolium</name>
    <dbReference type="NCBI Taxonomy" id="2727405"/>
    <lineage>
        <taxon>Eukaryota</taxon>
        <taxon>Viridiplantae</taxon>
        <taxon>Streptophyta</taxon>
        <taxon>Embryophyta</taxon>
        <taxon>Tracheophyta</taxon>
        <taxon>Spermatophyta</taxon>
        <taxon>Magnoliopsida</taxon>
        <taxon>eudicotyledons</taxon>
        <taxon>Gunneridae</taxon>
        <taxon>Pentapetalae</taxon>
        <taxon>asterids</taxon>
        <taxon>lamiids</taxon>
        <taxon>Lamiales</taxon>
        <taxon>Pedaliaceae</taxon>
        <taxon>Sesamum</taxon>
    </lineage>
</organism>
<evidence type="ECO:0000313" key="2">
    <source>
        <dbReference type="EMBL" id="KAL0349092.1"/>
    </source>
</evidence>